<sequence length="213" mass="23450">MGVIVGNTVYVDEPATNVKFQKLLRLSEFPYSLLLIGTGFREVFSLNYKFYAAAFYMNPLILDNLEPWKGRSAAEIQRDSSLFGFIYQAPLEKSLKIVPVLDISGEMCWDVLVGAVFRRFKSPTSSVDFIALSTFHDILTNCSLKKGCSIFLTWPQPSKLLLHLSAEGIPSAAVATIQSESVAHCLFDVFFGRGPVSPSLKASVSKGIASILK</sequence>
<dbReference type="SUPFAM" id="SSF54626">
    <property type="entry name" value="Chalcone isomerase"/>
    <property type="match status" value="1"/>
</dbReference>
<reference evidence="4" key="1">
    <citation type="submission" date="2023-03" db="EMBL/GenBank/DDBJ databases">
        <title>Chromosome-scale reference genome and RAD-based genetic map of yellow starthistle (Centaurea solstitialis) reveal putative structural variation and QTLs associated with invader traits.</title>
        <authorList>
            <person name="Reatini B."/>
            <person name="Cang F.A."/>
            <person name="Jiang Q."/>
            <person name="Mckibben M.T.W."/>
            <person name="Barker M.S."/>
            <person name="Rieseberg L.H."/>
            <person name="Dlugosch K.M."/>
        </authorList>
    </citation>
    <scope>NUCLEOTIDE SEQUENCE</scope>
    <source>
        <strain evidence="4">CAN-66</strain>
        <tissue evidence="4">Leaf</tissue>
    </source>
</reference>
<dbReference type="Gene3D" id="1.10.890.20">
    <property type="match status" value="1"/>
</dbReference>
<evidence type="ECO:0000256" key="2">
    <source>
        <dbReference type="RuleBase" id="RU361158"/>
    </source>
</evidence>
<evidence type="ECO:0000313" key="5">
    <source>
        <dbReference type="Proteomes" id="UP001172457"/>
    </source>
</evidence>
<feature type="domain" description="Chalcone isomerase" evidence="3">
    <location>
        <begin position="31"/>
        <end position="207"/>
    </location>
</feature>
<comment type="similarity">
    <text evidence="1 2">Belongs to the chalcone isomerase family.</text>
</comment>
<keyword evidence="5" id="KW-1185">Reference proteome</keyword>
<gene>
    <name evidence="4" type="ORF">OSB04_un000009</name>
</gene>
<accession>A0AA38SIH3</accession>
<dbReference type="PANTHER" id="PTHR47698">
    <property type="entry name" value="FATTY-ACID-BINDING PROTEIN 3, CHLOROPLASTIC"/>
    <property type="match status" value="1"/>
</dbReference>
<dbReference type="GO" id="GO:0006631">
    <property type="term" value="P:fatty acid metabolic process"/>
    <property type="evidence" value="ECO:0007669"/>
    <property type="project" value="TreeGrafter"/>
</dbReference>
<dbReference type="Proteomes" id="UP001172457">
    <property type="component" value="Unassembled WGS sequence"/>
</dbReference>
<organism evidence="4 5">
    <name type="scientific">Centaurea solstitialis</name>
    <name type="common">yellow star-thistle</name>
    <dbReference type="NCBI Taxonomy" id="347529"/>
    <lineage>
        <taxon>Eukaryota</taxon>
        <taxon>Viridiplantae</taxon>
        <taxon>Streptophyta</taxon>
        <taxon>Embryophyta</taxon>
        <taxon>Tracheophyta</taxon>
        <taxon>Spermatophyta</taxon>
        <taxon>Magnoliopsida</taxon>
        <taxon>eudicotyledons</taxon>
        <taxon>Gunneridae</taxon>
        <taxon>Pentapetalae</taxon>
        <taxon>asterids</taxon>
        <taxon>campanulids</taxon>
        <taxon>Asterales</taxon>
        <taxon>Asteraceae</taxon>
        <taxon>Carduoideae</taxon>
        <taxon>Cardueae</taxon>
        <taxon>Centaureinae</taxon>
        <taxon>Centaurea</taxon>
    </lineage>
</organism>
<dbReference type="InterPro" id="IPR036298">
    <property type="entry name" value="Chalcone_isomerase_sf"/>
</dbReference>
<evidence type="ECO:0000313" key="4">
    <source>
        <dbReference type="EMBL" id="KAJ9536785.1"/>
    </source>
</evidence>
<dbReference type="InterPro" id="IPR016089">
    <property type="entry name" value="Chalcone_isomerase_bundle_sf"/>
</dbReference>
<comment type="caution">
    <text evidence="4">The sequence shown here is derived from an EMBL/GenBank/DDBJ whole genome shotgun (WGS) entry which is preliminary data.</text>
</comment>
<dbReference type="AlphaFoldDB" id="A0AA38SIH3"/>
<dbReference type="EMBL" id="JARYMX010000009">
    <property type="protein sequence ID" value="KAJ9536785.1"/>
    <property type="molecule type" value="Genomic_DNA"/>
</dbReference>
<proteinExistence type="inferred from homology"/>
<evidence type="ECO:0000259" key="3">
    <source>
        <dbReference type="Pfam" id="PF02431"/>
    </source>
</evidence>
<evidence type="ECO:0000256" key="1">
    <source>
        <dbReference type="ARBA" id="ARBA00007166"/>
    </source>
</evidence>
<dbReference type="GO" id="GO:0016872">
    <property type="term" value="F:intramolecular lyase activity"/>
    <property type="evidence" value="ECO:0007669"/>
    <property type="project" value="InterPro"/>
</dbReference>
<dbReference type="InterPro" id="IPR016087">
    <property type="entry name" value="Chalcone_isomerase"/>
</dbReference>
<dbReference type="Pfam" id="PF02431">
    <property type="entry name" value="Chalcone"/>
    <property type="match status" value="1"/>
</dbReference>
<dbReference type="PANTHER" id="PTHR47698:SF2">
    <property type="entry name" value="FATTY-ACID-BINDING PROTEIN 3, CHLOROPLASTIC"/>
    <property type="match status" value="1"/>
</dbReference>
<dbReference type="Gene3D" id="3.50.70.10">
    <property type="match status" value="1"/>
</dbReference>
<dbReference type="GO" id="GO:0009570">
    <property type="term" value="C:chloroplast stroma"/>
    <property type="evidence" value="ECO:0007669"/>
    <property type="project" value="TreeGrafter"/>
</dbReference>
<protein>
    <recommendedName>
        <fullName evidence="2">Chalcone-flavonone isomerase family protein</fullName>
    </recommendedName>
</protein>
<dbReference type="InterPro" id="IPR016088">
    <property type="entry name" value="Chalcone_isomerase_3-sand"/>
</dbReference>
<name>A0AA38SIH3_9ASTR</name>
<dbReference type="GO" id="GO:0005504">
    <property type="term" value="F:fatty acid binding"/>
    <property type="evidence" value="ECO:0007669"/>
    <property type="project" value="TreeGrafter"/>
</dbReference>